<dbReference type="InterPro" id="IPR035965">
    <property type="entry name" value="PAS-like_dom_sf"/>
</dbReference>
<dbReference type="SUPFAM" id="SSF55785">
    <property type="entry name" value="PYP-like sensor domain (PAS domain)"/>
    <property type="match status" value="2"/>
</dbReference>
<dbReference type="SMART" id="SM00138">
    <property type="entry name" value="MeTrc"/>
    <property type="match status" value="1"/>
</dbReference>
<dbReference type="KEGG" id="cyn:Cyan7425_3121"/>
<dbReference type="PANTHER" id="PTHR24422">
    <property type="entry name" value="CHEMOTAXIS PROTEIN METHYLTRANSFERASE"/>
    <property type="match status" value="1"/>
</dbReference>
<evidence type="ECO:0000256" key="3">
    <source>
        <dbReference type="ARBA" id="ARBA00022603"/>
    </source>
</evidence>
<dbReference type="PROSITE" id="PS50112">
    <property type="entry name" value="PAS"/>
    <property type="match status" value="1"/>
</dbReference>
<dbReference type="PANTHER" id="PTHR24422:SF10">
    <property type="entry name" value="CHEMOTAXIS PROTEIN METHYLTRANSFERASE 2"/>
    <property type="match status" value="1"/>
</dbReference>
<dbReference type="InterPro" id="IPR000780">
    <property type="entry name" value="CheR_MeTrfase"/>
</dbReference>
<dbReference type="AlphaFoldDB" id="B8HMY0"/>
<comment type="catalytic activity">
    <reaction evidence="1">
        <text>L-glutamyl-[protein] + S-adenosyl-L-methionine = [protein]-L-glutamate 5-O-methyl ester + S-adenosyl-L-homocysteine</text>
        <dbReference type="Rhea" id="RHEA:24452"/>
        <dbReference type="Rhea" id="RHEA-COMP:10208"/>
        <dbReference type="Rhea" id="RHEA-COMP:10311"/>
        <dbReference type="ChEBI" id="CHEBI:29973"/>
        <dbReference type="ChEBI" id="CHEBI:57856"/>
        <dbReference type="ChEBI" id="CHEBI:59789"/>
        <dbReference type="ChEBI" id="CHEBI:82795"/>
        <dbReference type="EC" id="2.1.1.80"/>
    </reaction>
</comment>
<sequence>MSSPERDPEFEALLDYVKRSRGFDFTGYKRTSLMRRVRKRMQTCEIATYSDYLDYLEVHPEEFRLLFNTLLINVTAFFRDRPAWDYLSHEILPRLLAQVSGQIRVWSAGCASGQEAYTIAIVLAELMGFEQFRERVKIYATDVDEEALNQGRLATYLDHEIASVPAELVQKYFEQNENRFTFRQDLRCAVIFGRHDLIQDAPISKLDLLICRNTLMYFNAETQTRILARFHFALRDRGCLFLGKAEMLLTHTNMFTPLDLKRRIFTKVSKPHLRDRLLILSQSEHEEPEHEENYPTNQERLRETAFDCSPLASLVLDMQGVLILANERSRQLFNLNSNDVGRPLQDLEISYRPVELRSWIERVYGQRRRLTISDVEYQTAQGELIYLEVQIIPLVDPLNTIQGLTISFTDVTSYKRLQRELEHANQELEMAYEELQSSNEELETTNEELQSSNEELETTNEELQSTNEELETMNEELQSTNEELQTLNDELHCRSEELNQTNSFLESILTSLEGGVVVVDRNLKVLIWNRQSEELWGLRSDEALGQNFLNLDIGLPVEQLRQPIRNSLGDPICNGFATLLDAINRRGKSIQCRVTCTPLVNLNQDIQGVILLMEEME</sequence>
<dbReference type="eggNOG" id="COG1352">
    <property type="taxonomic scope" value="Bacteria"/>
</dbReference>
<evidence type="ECO:0000256" key="1">
    <source>
        <dbReference type="ARBA" id="ARBA00001541"/>
    </source>
</evidence>
<dbReference type="HOGENOM" id="CLU_000892_4_0_3"/>
<dbReference type="InterPro" id="IPR022641">
    <property type="entry name" value="CheR_N"/>
</dbReference>
<evidence type="ECO:0000256" key="2">
    <source>
        <dbReference type="ARBA" id="ARBA00012534"/>
    </source>
</evidence>
<dbReference type="OrthoDB" id="9799157at2"/>
<dbReference type="SUPFAM" id="SSF53335">
    <property type="entry name" value="S-adenosyl-L-methionine-dependent methyltransferases"/>
    <property type="match status" value="1"/>
</dbReference>
<dbReference type="Gene3D" id="3.30.450.20">
    <property type="entry name" value="PAS domain"/>
    <property type="match status" value="2"/>
</dbReference>
<dbReference type="Pfam" id="PF00989">
    <property type="entry name" value="PAS"/>
    <property type="match status" value="1"/>
</dbReference>
<evidence type="ECO:0000256" key="5">
    <source>
        <dbReference type="ARBA" id="ARBA00022691"/>
    </source>
</evidence>
<dbReference type="SUPFAM" id="SSF57997">
    <property type="entry name" value="Tropomyosin"/>
    <property type="match status" value="1"/>
</dbReference>
<dbReference type="Pfam" id="PF13596">
    <property type="entry name" value="PAS_10"/>
    <property type="match status" value="1"/>
</dbReference>
<dbReference type="InterPro" id="IPR000014">
    <property type="entry name" value="PAS"/>
</dbReference>
<reference evidence="10" key="1">
    <citation type="submission" date="2009-01" db="EMBL/GenBank/DDBJ databases">
        <title>Complete sequence of chromosome Cyanothece sp. PCC 7425.</title>
        <authorList>
            <consortium name="US DOE Joint Genome Institute"/>
            <person name="Lucas S."/>
            <person name="Copeland A."/>
            <person name="Lapidus A."/>
            <person name="Glavina del Rio T."/>
            <person name="Dalin E."/>
            <person name="Tice H."/>
            <person name="Bruce D."/>
            <person name="Goodwin L."/>
            <person name="Pitluck S."/>
            <person name="Sims D."/>
            <person name="Meineke L."/>
            <person name="Brettin T."/>
            <person name="Detter J.C."/>
            <person name="Han C."/>
            <person name="Larimer F."/>
            <person name="Land M."/>
            <person name="Hauser L."/>
            <person name="Kyrpides N."/>
            <person name="Ovchinnikova G."/>
            <person name="Liberton M."/>
            <person name="Stoeckel J."/>
            <person name="Banerjee A."/>
            <person name="Singh A."/>
            <person name="Page L."/>
            <person name="Sato H."/>
            <person name="Zhao L."/>
            <person name="Sherman L."/>
            <person name="Pakrasi H."/>
            <person name="Richardson P."/>
        </authorList>
    </citation>
    <scope>NUCLEOTIDE SEQUENCE</scope>
    <source>
        <strain evidence="10">PCC 7425</strain>
    </source>
</reference>
<dbReference type="InterPro" id="IPR022642">
    <property type="entry name" value="CheR_C"/>
</dbReference>
<keyword evidence="4 10" id="KW-0808">Transferase</keyword>
<feature type="domain" description="PAC" evidence="8">
    <location>
        <begin position="371"/>
        <end position="423"/>
    </location>
</feature>
<dbReference type="Pfam" id="PF01739">
    <property type="entry name" value="CheR"/>
    <property type="match status" value="1"/>
</dbReference>
<evidence type="ECO:0000256" key="6">
    <source>
        <dbReference type="SAM" id="MobiDB-lite"/>
    </source>
</evidence>
<organism evidence="10">
    <name type="scientific">Cyanothece sp. (strain PCC 7425 / ATCC 29141)</name>
    <dbReference type="NCBI Taxonomy" id="395961"/>
    <lineage>
        <taxon>Bacteria</taxon>
        <taxon>Bacillati</taxon>
        <taxon>Cyanobacteriota</taxon>
        <taxon>Cyanophyceae</taxon>
        <taxon>Gomontiellales</taxon>
        <taxon>Cyanothecaceae</taxon>
        <taxon>Cyanothece</taxon>
    </lineage>
</organism>
<dbReference type="Gene3D" id="1.10.155.10">
    <property type="entry name" value="Chemotaxis receptor methyltransferase CheR, N-terminal domain"/>
    <property type="match status" value="1"/>
</dbReference>
<accession>B8HMY0</accession>
<feature type="domain" description="CheR-type methyltransferase" evidence="9">
    <location>
        <begin position="1"/>
        <end position="271"/>
    </location>
</feature>
<dbReference type="SMART" id="SM00091">
    <property type="entry name" value="PAS"/>
    <property type="match status" value="2"/>
</dbReference>
<gene>
    <name evidence="10" type="ordered locus">Cyan7425_3121</name>
</gene>
<dbReference type="EC" id="2.1.1.80" evidence="2"/>
<evidence type="ECO:0000259" key="8">
    <source>
        <dbReference type="PROSITE" id="PS50113"/>
    </source>
</evidence>
<dbReference type="Gene3D" id="3.40.50.150">
    <property type="entry name" value="Vaccinia Virus protein VP39"/>
    <property type="match status" value="1"/>
</dbReference>
<dbReference type="InterPro" id="IPR050903">
    <property type="entry name" value="Bact_Chemotaxis_MeTrfase"/>
</dbReference>
<dbReference type="Pfam" id="PF03705">
    <property type="entry name" value="CheR_N"/>
    <property type="match status" value="1"/>
</dbReference>
<dbReference type="EMBL" id="CP001344">
    <property type="protein sequence ID" value="ACL45449.1"/>
    <property type="molecule type" value="Genomic_DNA"/>
</dbReference>
<dbReference type="InterPro" id="IPR000700">
    <property type="entry name" value="PAS-assoc_C"/>
</dbReference>
<dbReference type="SUPFAM" id="SSF47757">
    <property type="entry name" value="Chemotaxis receptor methyltransferase CheR, N-terminal domain"/>
    <property type="match status" value="1"/>
</dbReference>
<dbReference type="PROSITE" id="PS50113">
    <property type="entry name" value="PAC"/>
    <property type="match status" value="1"/>
</dbReference>
<evidence type="ECO:0000259" key="7">
    <source>
        <dbReference type="PROSITE" id="PS50112"/>
    </source>
</evidence>
<evidence type="ECO:0000313" key="10">
    <source>
        <dbReference type="EMBL" id="ACL45449.1"/>
    </source>
</evidence>
<evidence type="ECO:0000256" key="4">
    <source>
        <dbReference type="ARBA" id="ARBA00022679"/>
    </source>
</evidence>
<dbReference type="GO" id="GO:0006355">
    <property type="term" value="P:regulation of DNA-templated transcription"/>
    <property type="evidence" value="ECO:0007669"/>
    <property type="project" value="InterPro"/>
</dbReference>
<feature type="domain" description="PAS" evidence="7">
    <location>
        <begin position="501"/>
        <end position="549"/>
    </location>
</feature>
<dbReference type="InterPro" id="IPR013767">
    <property type="entry name" value="PAS_fold"/>
</dbReference>
<proteinExistence type="predicted"/>
<dbReference type="InterPro" id="IPR036804">
    <property type="entry name" value="CheR_N_sf"/>
</dbReference>
<dbReference type="Gene3D" id="1.10.287.620">
    <property type="entry name" value="Helix Hairpins"/>
    <property type="match status" value="1"/>
</dbReference>
<dbReference type="CDD" id="cd00130">
    <property type="entry name" value="PAS"/>
    <property type="match status" value="2"/>
</dbReference>
<feature type="region of interest" description="Disordered" evidence="6">
    <location>
        <begin position="436"/>
        <end position="457"/>
    </location>
</feature>
<name>B8HMY0_CYAP4</name>
<dbReference type="GO" id="GO:0008983">
    <property type="term" value="F:protein-glutamate O-methyltransferase activity"/>
    <property type="evidence" value="ECO:0007669"/>
    <property type="project" value="UniProtKB-EC"/>
</dbReference>
<dbReference type="InterPro" id="IPR029063">
    <property type="entry name" value="SAM-dependent_MTases_sf"/>
</dbReference>
<evidence type="ECO:0000259" key="9">
    <source>
        <dbReference type="PROSITE" id="PS50123"/>
    </source>
</evidence>
<dbReference type="GO" id="GO:0032259">
    <property type="term" value="P:methylation"/>
    <property type="evidence" value="ECO:0007669"/>
    <property type="project" value="UniProtKB-KW"/>
</dbReference>
<dbReference type="NCBIfam" id="TIGR00229">
    <property type="entry name" value="sensory_box"/>
    <property type="match status" value="2"/>
</dbReference>
<dbReference type="STRING" id="395961.Cyan7425_3121"/>
<protein>
    <recommendedName>
        <fullName evidence="2">protein-glutamate O-methyltransferase</fullName>
        <ecNumber evidence="2">2.1.1.80</ecNumber>
    </recommendedName>
</protein>
<keyword evidence="3 10" id="KW-0489">Methyltransferase</keyword>
<keyword evidence="5" id="KW-0949">S-adenosyl-L-methionine</keyword>
<dbReference type="PRINTS" id="PR00996">
    <property type="entry name" value="CHERMTFRASE"/>
</dbReference>
<dbReference type="PROSITE" id="PS50123">
    <property type="entry name" value="CHER"/>
    <property type="match status" value="1"/>
</dbReference>
<dbReference type="CDD" id="cd02440">
    <property type="entry name" value="AdoMet_MTases"/>
    <property type="match status" value="1"/>
</dbReference>